<sequence>MPNCDITSTYWSVDYILLPCNLCVGQNHTHYYHYKTYKYAFSGFHFMCYLLLLLCVETTRNHLFPEKFSTITVYGVVYACVCVCVCIIYLYKIYSTKLPCFYVQNMFGNINSLAFFKPIS</sequence>
<keyword evidence="1" id="KW-1133">Transmembrane helix</keyword>
<keyword evidence="1" id="KW-0472">Membrane</keyword>
<feature type="transmembrane region" description="Helical" evidence="1">
    <location>
        <begin position="68"/>
        <end position="91"/>
    </location>
</feature>
<protein>
    <submittedName>
        <fullName evidence="2">Uncharacterized protein</fullName>
    </submittedName>
</protein>
<name>A0AA36AFE9_OCTVU</name>
<accession>A0AA36AFE9</accession>
<evidence type="ECO:0000256" key="1">
    <source>
        <dbReference type="SAM" id="Phobius"/>
    </source>
</evidence>
<gene>
    <name evidence="2" type="ORF">OCTVUL_1B015306</name>
</gene>
<dbReference type="Proteomes" id="UP001162480">
    <property type="component" value="Chromosome 1"/>
</dbReference>
<evidence type="ECO:0000313" key="2">
    <source>
        <dbReference type="EMBL" id="CAI9715128.1"/>
    </source>
</evidence>
<keyword evidence="3" id="KW-1185">Reference proteome</keyword>
<evidence type="ECO:0000313" key="3">
    <source>
        <dbReference type="Proteomes" id="UP001162480"/>
    </source>
</evidence>
<proteinExistence type="predicted"/>
<keyword evidence="1" id="KW-0812">Transmembrane</keyword>
<dbReference type="EMBL" id="OX597814">
    <property type="protein sequence ID" value="CAI9715128.1"/>
    <property type="molecule type" value="Genomic_DNA"/>
</dbReference>
<dbReference type="AlphaFoldDB" id="A0AA36AFE9"/>
<feature type="transmembrane region" description="Helical" evidence="1">
    <location>
        <begin position="39"/>
        <end position="56"/>
    </location>
</feature>
<organism evidence="2 3">
    <name type="scientific">Octopus vulgaris</name>
    <name type="common">Common octopus</name>
    <dbReference type="NCBI Taxonomy" id="6645"/>
    <lineage>
        <taxon>Eukaryota</taxon>
        <taxon>Metazoa</taxon>
        <taxon>Spiralia</taxon>
        <taxon>Lophotrochozoa</taxon>
        <taxon>Mollusca</taxon>
        <taxon>Cephalopoda</taxon>
        <taxon>Coleoidea</taxon>
        <taxon>Octopodiformes</taxon>
        <taxon>Octopoda</taxon>
        <taxon>Incirrata</taxon>
        <taxon>Octopodidae</taxon>
        <taxon>Octopus</taxon>
    </lineage>
</organism>
<reference evidence="2" key="1">
    <citation type="submission" date="2023-08" db="EMBL/GenBank/DDBJ databases">
        <authorList>
            <person name="Alioto T."/>
            <person name="Alioto T."/>
            <person name="Gomez Garrido J."/>
        </authorList>
    </citation>
    <scope>NUCLEOTIDE SEQUENCE</scope>
</reference>